<feature type="domain" description="PAS" evidence="10">
    <location>
        <begin position="27"/>
        <end position="99"/>
    </location>
</feature>
<feature type="domain" description="PAS" evidence="10">
    <location>
        <begin position="657"/>
        <end position="727"/>
    </location>
</feature>
<feature type="region of interest" description="Disordered" evidence="7">
    <location>
        <begin position="1"/>
        <end position="29"/>
    </location>
</feature>
<dbReference type="PANTHER" id="PTHR43304:SF1">
    <property type="entry name" value="PAC DOMAIN-CONTAINING PROTEIN"/>
    <property type="match status" value="1"/>
</dbReference>
<feature type="domain" description="PAS" evidence="10">
    <location>
        <begin position="530"/>
        <end position="605"/>
    </location>
</feature>
<dbReference type="Pfam" id="PF00989">
    <property type="entry name" value="PAS"/>
    <property type="match status" value="2"/>
</dbReference>
<dbReference type="SMART" id="SM00086">
    <property type="entry name" value="PAC"/>
    <property type="match status" value="7"/>
</dbReference>
<dbReference type="Pfam" id="PF00072">
    <property type="entry name" value="Response_reg"/>
    <property type="match status" value="1"/>
</dbReference>
<evidence type="ECO:0000313" key="12">
    <source>
        <dbReference type="EMBL" id="MFC1572281.1"/>
    </source>
</evidence>
<dbReference type="Gene3D" id="3.30.565.10">
    <property type="entry name" value="Histidine kinase-like ATPase, C-terminal domain"/>
    <property type="match status" value="1"/>
</dbReference>
<feature type="domain" description="PAC" evidence="11">
    <location>
        <begin position="225"/>
        <end position="277"/>
    </location>
</feature>
<dbReference type="EC" id="2.7.13.3" evidence="2"/>
<dbReference type="InterPro" id="IPR000700">
    <property type="entry name" value="PAS-assoc_C"/>
</dbReference>
<feature type="domain" description="PAS" evidence="10">
    <location>
        <begin position="152"/>
        <end position="210"/>
    </location>
</feature>
<dbReference type="Pfam" id="PF00512">
    <property type="entry name" value="HisKA"/>
    <property type="match status" value="1"/>
</dbReference>
<keyword evidence="3 6" id="KW-0597">Phosphoprotein</keyword>
<name>A0ABV6YJG5_UNCEI</name>
<feature type="domain" description="Response regulatory" evidence="9">
    <location>
        <begin position="1162"/>
        <end position="1278"/>
    </location>
</feature>
<feature type="domain" description="PAC" evidence="11">
    <location>
        <begin position="351"/>
        <end position="401"/>
    </location>
</feature>
<evidence type="ECO:0000256" key="5">
    <source>
        <dbReference type="ARBA" id="ARBA00022777"/>
    </source>
</evidence>
<dbReference type="Proteomes" id="UP001593833">
    <property type="component" value="Unassembled WGS sequence"/>
</dbReference>
<dbReference type="PRINTS" id="PR00344">
    <property type="entry name" value="BCTRLSENSOR"/>
</dbReference>
<dbReference type="CDD" id="cd00082">
    <property type="entry name" value="HisKA"/>
    <property type="match status" value="1"/>
</dbReference>
<evidence type="ECO:0000256" key="6">
    <source>
        <dbReference type="PROSITE-ProRule" id="PRU00169"/>
    </source>
</evidence>
<evidence type="ECO:0000256" key="3">
    <source>
        <dbReference type="ARBA" id="ARBA00022553"/>
    </source>
</evidence>
<dbReference type="SMART" id="SM00387">
    <property type="entry name" value="HATPase_c"/>
    <property type="match status" value="1"/>
</dbReference>
<keyword evidence="4" id="KW-0808">Transferase</keyword>
<evidence type="ECO:0000256" key="4">
    <source>
        <dbReference type="ARBA" id="ARBA00022679"/>
    </source>
</evidence>
<dbReference type="InterPro" id="IPR003594">
    <property type="entry name" value="HATPase_dom"/>
</dbReference>
<evidence type="ECO:0000256" key="1">
    <source>
        <dbReference type="ARBA" id="ARBA00000085"/>
    </source>
</evidence>
<keyword evidence="13" id="KW-1185">Reference proteome</keyword>
<dbReference type="PROSITE" id="PS50113">
    <property type="entry name" value="PAC"/>
    <property type="match status" value="7"/>
</dbReference>
<feature type="domain" description="PAC" evidence="11">
    <location>
        <begin position="850"/>
        <end position="904"/>
    </location>
</feature>
<dbReference type="InterPro" id="IPR052162">
    <property type="entry name" value="Sensor_kinase/Photoreceptor"/>
</dbReference>
<dbReference type="InterPro" id="IPR036890">
    <property type="entry name" value="HATPase_C_sf"/>
</dbReference>
<evidence type="ECO:0000259" key="10">
    <source>
        <dbReference type="PROSITE" id="PS50112"/>
    </source>
</evidence>
<feature type="modified residue" description="4-aspartylphosphate" evidence="6">
    <location>
        <position position="1213"/>
    </location>
</feature>
<evidence type="ECO:0000256" key="7">
    <source>
        <dbReference type="SAM" id="MobiDB-lite"/>
    </source>
</evidence>
<dbReference type="SUPFAM" id="SSF47384">
    <property type="entry name" value="Homodimeric domain of signal transducing histidine kinase"/>
    <property type="match status" value="1"/>
</dbReference>
<dbReference type="SMART" id="SM00388">
    <property type="entry name" value="HisKA"/>
    <property type="match status" value="1"/>
</dbReference>
<dbReference type="InterPro" id="IPR001789">
    <property type="entry name" value="Sig_transdc_resp-reg_receiver"/>
</dbReference>
<dbReference type="EMBL" id="JBHPKH010000010">
    <property type="protein sequence ID" value="MFC1572281.1"/>
    <property type="molecule type" value="Genomic_DNA"/>
</dbReference>
<dbReference type="Gene3D" id="3.40.50.2300">
    <property type="match status" value="1"/>
</dbReference>
<dbReference type="InterPro" id="IPR000014">
    <property type="entry name" value="PAS"/>
</dbReference>
<dbReference type="Pfam" id="PF08447">
    <property type="entry name" value="PAS_3"/>
    <property type="match status" value="3"/>
</dbReference>
<dbReference type="InterPro" id="IPR035965">
    <property type="entry name" value="PAS-like_dom_sf"/>
</dbReference>
<dbReference type="InterPro" id="IPR001610">
    <property type="entry name" value="PAC"/>
</dbReference>
<dbReference type="SMART" id="SM00448">
    <property type="entry name" value="REC"/>
    <property type="match status" value="1"/>
</dbReference>
<dbReference type="Gene3D" id="1.10.287.130">
    <property type="match status" value="1"/>
</dbReference>
<dbReference type="InterPro" id="IPR005467">
    <property type="entry name" value="His_kinase_dom"/>
</dbReference>
<feature type="domain" description="PAC" evidence="11">
    <location>
        <begin position="103"/>
        <end position="155"/>
    </location>
</feature>
<feature type="domain" description="PAC" evidence="11">
    <location>
        <begin position="730"/>
        <end position="782"/>
    </location>
</feature>
<feature type="compositionally biased region" description="Basic and acidic residues" evidence="7">
    <location>
        <begin position="1"/>
        <end position="11"/>
    </location>
</feature>
<evidence type="ECO:0000259" key="11">
    <source>
        <dbReference type="PROSITE" id="PS50113"/>
    </source>
</evidence>
<dbReference type="InterPro" id="IPR011006">
    <property type="entry name" value="CheY-like_superfamily"/>
</dbReference>
<proteinExistence type="predicted"/>
<comment type="catalytic activity">
    <reaction evidence="1">
        <text>ATP + protein L-histidine = ADP + protein N-phospho-L-histidine.</text>
        <dbReference type="EC" id="2.7.13.3"/>
    </reaction>
</comment>
<reference evidence="12 13" key="1">
    <citation type="submission" date="2024-09" db="EMBL/GenBank/DDBJ databases">
        <authorList>
            <person name="D'Angelo T."/>
        </authorList>
    </citation>
    <scope>NUCLEOTIDE SEQUENCE [LARGE SCALE GENOMIC DNA]</scope>
    <source>
        <strain evidence="12">SAG AM-320-E07</strain>
    </source>
</reference>
<dbReference type="SUPFAM" id="SSF55874">
    <property type="entry name" value="ATPase domain of HSP90 chaperone/DNA topoisomerase II/histidine kinase"/>
    <property type="match status" value="1"/>
</dbReference>
<dbReference type="CDD" id="cd00156">
    <property type="entry name" value="REC"/>
    <property type="match status" value="1"/>
</dbReference>
<dbReference type="PROSITE" id="PS50112">
    <property type="entry name" value="PAS"/>
    <property type="match status" value="6"/>
</dbReference>
<dbReference type="PROSITE" id="PS50110">
    <property type="entry name" value="RESPONSE_REGULATORY"/>
    <property type="match status" value="1"/>
</dbReference>
<dbReference type="InterPro" id="IPR013655">
    <property type="entry name" value="PAS_fold_3"/>
</dbReference>
<dbReference type="PANTHER" id="PTHR43304">
    <property type="entry name" value="PHYTOCHROME-LIKE PROTEIN CPH1"/>
    <property type="match status" value="1"/>
</dbReference>
<dbReference type="PROSITE" id="PS50109">
    <property type="entry name" value="HIS_KIN"/>
    <property type="match status" value="1"/>
</dbReference>
<gene>
    <name evidence="12" type="ORF">ACFL6M_01660</name>
</gene>
<dbReference type="CDD" id="cd00130">
    <property type="entry name" value="PAS"/>
    <property type="match status" value="7"/>
</dbReference>
<dbReference type="SMART" id="SM00091">
    <property type="entry name" value="PAS"/>
    <property type="match status" value="7"/>
</dbReference>
<organism evidence="12 13">
    <name type="scientific">Eiseniibacteriota bacterium</name>
    <dbReference type="NCBI Taxonomy" id="2212470"/>
    <lineage>
        <taxon>Bacteria</taxon>
        <taxon>Candidatus Eiseniibacteriota</taxon>
    </lineage>
</organism>
<dbReference type="Gene3D" id="3.30.450.20">
    <property type="entry name" value="PAS domain"/>
    <property type="match status" value="7"/>
</dbReference>
<dbReference type="InterPro" id="IPR036097">
    <property type="entry name" value="HisK_dim/P_sf"/>
</dbReference>
<feature type="domain" description="PAS" evidence="10">
    <location>
        <begin position="278"/>
        <end position="347"/>
    </location>
</feature>
<feature type="domain" description="PAC" evidence="11">
    <location>
        <begin position="477"/>
        <end position="529"/>
    </location>
</feature>
<dbReference type="SUPFAM" id="SSF52172">
    <property type="entry name" value="CheY-like"/>
    <property type="match status" value="1"/>
</dbReference>
<accession>A0ABV6YJG5</accession>
<evidence type="ECO:0000259" key="8">
    <source>
        <dbReference type="PROSITE" id="PS50109"/>
    </source>
</evidence>
<comment type="caution">
    <text evidence="12">The sequence shown here is derived from an EMBL/GenBank/DDBJ whole genome shotgun (WGS) entry which is preliminary data.</text>
</comment>
<dbReference type="InterPro" id="IPR003661">
    <property type="entry name" value="HisK_dim/P_dom"/>
</dbReference>
<evidence type="ECO:0000259" key="9">
    <source>
        <dbReference type="PROSITE" id="PS50110"/>
    </source>
</evidence>
<keyword evidence="5" id="KW-0418">Kinase</keyword>
<feature type="domain" description="Histidine kinase" evidence="8">
    <location>
        <begin position="917"/>
        <end position="1141"/>
    </location>
</feature>
<dbReference type="Pfam" id="PF13426">
    <property type="entry name" value="PAS_9"/>
    <property type="match status" value="2"/>
</dbReference>
<protein>
    <recommendedName>
        <fullName evidence="2">histidine kinase</fullName>
        <ecNumber evidence="2">2.7.13.3</ecNumber>
    </recommendedName>
</protein>
<evidence type="ECO:0000256" key="2">
    <source>
        <dbReference type="ARBA" id="ARBA00012438"/>
    </source>
</evidence>
<evidence type="ECO:0000313" key="13">
    <source>
        <dbReference type="Proteomes" id="UP001593833"/>
    </source>
</evidence>
<feature type="domain" description="PAS" evidence="10">
    <location>
        <begin position="779"/>
        <end position="824"/>
    </location>
</feature>
<feature type="domain" description="PAC" evidence="11">
    <location>
        <begin position="607"/>
        <end position="660"/>
    </location>
</feature>
<dbReference type="NCBIfam" id="TIGR00229">
    <property type="entry name" value="sensory_box"/>
    <property type="match status" value="6"/>
</dbReference>
<sequence length="1291" mass="144260">MLEETSARHPNNDAPGQPDQTQLPPQAKSKHELVIPALNAGLWELEIETQTFHSHDQFLALLGYDEDEIQPTVQAWRELIHPDDLARNEAAFQDALAGKTPDYRVELRLLPKSGKERWFLARGTVIRDDSGQPIRMFGATVDITETRRATDNALYHAQLLENVSDGVIATDLDHRIVRWNKAAERIYGWTAAEASGQLVDDLTKTEYPHDDGEDVLRQFQTHGIWTGEIEQRHKDGTCIDIFASVSLFRNDLGEPIGIVAVNRDITERKKAERELCESEAKYRSVFENASEGIAITQDGKVCLANRRAAELVSSPSEEILSKSPLDFVHSDDHERALSIQAAHMRGEDSPAHYQLRVVDTHGEMRWIDLTSVQISWAGKPATLNFVSDITDRKLAEEQLGENKRRFQIAAECASDLVYEWDIKTNRLEWFGDIDGALGHETGQFPRTLEAWLDRIHPEDRKAIDEAVHQEQEGGKSVDVRYRIRHADGAWLHWTDRGRTLFDDHGKPSKLIGVCSDVTLSKIAEDALRESEERYRVVSELTTDYAYSFRVEEEGQIECEWVTGALRHITGYTREELAQLGGWEHLVHPDDMAAPMAQLKALLRGESMEVEYRIRTKTGDVRWMSDFASPTWNDKSGRVVRILGSVKDITERRKADEELRKHKTIADKANFGMVICDLDGKLIYVNNYFAAAHGYRSDELLGWDLGALHNDDQIEGSRDFIRRLKERGSLSAIEIWHQARDGRTFPMLVNGDVISDKSGNPLFIAATATDISELNKAEKELTRLGQAIEQTSEIVIITDPQGVIQYTNPAFEQVSGFTLGDALGERLAVVVASERGRASGHALLAALDQQEGWQGRMACYKKDGSTYDADVTLSPVRDQSEQIVNFAVLIRDISEVARLESQLRQAQKMEAIGTLAGGIAHDFNNMLYAILGYTELAMANTENSSETYGFLAQVSEAGKRASDLVNQILTFSSRKRQEREPLSLPPVLAEALQLLRGSFPSTIEIRQDVDADCGLVKADPTEIHQVIMNLCTNAFHALRETGGTLDVRLKEEAVARQRSTALQDLKPGRYARLTVIDNGHGMDEQTLARIYEPYFTTKAIGQGTGMGLATVHGIVTSLEGAIFVESGLGKGSRFDVFLPLHVSETKPKLDSQAERAPSKGQEHVLFVDDEKAIIDLARISLENLGYFVTACQDSREALRIFRQDPDRFGLVITDQTMPGLTGAQLAEEMLELRPDIPIILCTGYSDTLSPERARSIGIRKYMNKPTTCTELAQAARCILDSEATQARSPEGV</sequence>
<dbReference type="InterPro" id="IPR004358">
    <property type="entry name" value="Sig_transdc_His_kin-like_C"/>
</dbReference>
<dbReference type="Pfam" id="PF02518">
    <property type="entry name" value="HATPase_c"/>
    <property type="match status" value="1"/>
</dbReference>
<dbReference type="SUPFAM" id="SSF55785">
    <property type="entry name" value="PYP-like sensor domain (PAS domain)"/>
    <property type="match status" value="7"/>
</dbReference>
<dbReference type="InterPro" id="IPR013767">
    <property type="entry name" value="PAS_fold"/>
</dbReference>